<dbReference type="RefSeq" id="WP_030268096.1">
    <property type="nucleotide sequence ID" value="NZ_CP031263.1"/>
</dbReference>
<sequence>MPGPPHRSNHPAPQVVLIGGSLCASSRTGRLAVWCAGRCAEEGAVVTCLRGADLELPFYRPHRGDGPQRVPRIVAALARADGVVLLSPTYHGTVSGLLKNALDYANDLADAREPFLSDRPIGCVAISSGEQGAHSTLATLRTIAHALRGWPTPLGLALSGERAELDTTGAPADPRTRAALEILLDQVLVAARRRVRPTVAGARR</sequence>
<organism evidence="2 3">
    <name type="scientific">Micromonospora aurantiaca</name>
    <name type="common">nom. illeg.</name>
    <dbReference type="NCBI Taxonomy" id="47850"/>
    <lineage>
        <taxon>Bacteria</taxon>
        <taxon>Bacillati</taxon>
        <taxon>Actinomycetota</taxon>
        <taxon>Actinomycetes</taxon>
        <taxon>Micromonosporales</taxon>
        <taxon>Micromonosporaceae</taxon>
        <taxon>Micromonospora</taxon>
    </lineage>
</organism>
<feature type="domain" description="NADPH-dependent FMN reductase-like" evidence="1">
    <location>
        <begin position="14"/>
        <end position="154"/>
    </location>
</feature>
<dbReference type="AlphaFoldDB" id="A0A6N3K6R0"/>
<evidence type="ECO:0000259" key="1">
    <source>
        <dbReference type="Pfam" id="PF03358"/>
    </source>
</evidence>
<name>A0A6N3K6R0_9ACTN</name>
<proteinExistence type="predicted"/>
<dbReference type="GO" id="GO:0010181">
    <property type="term" value="F:FMN binding"/>
    <property type="evidence" value="ECO:0007669"/>
    <property type="project" value="TreeGrafter"/>
</dbReference>
<dbReference type="PANTHER" id="PTHR30543">
    <property type="entry name" value="CHROMATE REDUCTASE"/>
    <property type="match status" value="1"/>
</dbReference>
<dbReference type="Proteomes" id="UP000253958">
    <property type="component" value="Chromosome"/>
</dbReference>
<dbReference type="Gene3D" id="3.40.50.360">
    <property type="match status" value="1"/>
</dbReference>
<evidence type="ECO:0000313" key="2">
    <source>
        <dbReference type="EMBL" id="AXH93390.1"/>
    </source>
</evidence>
<dbReference type="InterPro" id="IPR050712">
    <property type="entry name" value="NAD(P)H-dep_reductase"/>
</dbReference>
<dbReference type="GO" id="GO:0016491">
    <property type="term" value="F:oxidoreductase activity"/>
    <property type="evidence" value="ECO:0007669"/>
    <property type="project" value="InterPro"/>
</dbReference>
<dbReference type="GO" id="GO:0005829">
    <property type="term" value="C:cytosol"/>
    <property type="evidence" value="ECO:0007669"/>
    <property type="project" value="TreeGrafter"/>
</dbReference>
<protein>
    <submittedName>
        <fullName evidence="2">NADPH-dependent oxidoreductase</fullName>
    </submittedName>
</protein>
<evidence type="ECO:0000313" key="3">
    <source>
        <dbReference type="Proteomes" id="UP000253958"/>
    </source>
</evidence>
<dbReference type="InterPro" id="IPR005025">
    <property type="entry name" value="FMN_Rdtase-like_dom"/>
</dbReference>
<reference evidence="2 3" key="1">
    <citation type="submission" date="2018-07" db="EMBL/GenBank/DDBJ databases">
        <authorList>
            <person name="Ye Y."/>
        </authorList>
    </citation>
    <scope>NUCLEOTIDE SEQUENCE [LARGE SCALE GENOMIC DNA]</scope>
    <source>
        <strain evidence="3">H14(2018)</strain>
    </source>
</reference>
<dbReference type="EMBL" id="CP031263">
    <property type="protein sequence ID" value="AXH93390.1"/>
    <property type="molecule type" value="Genomic_DNA"/>
</dbReference>
<dbReference type="Pfam" id="PF03358">
    <property type="entry name" value="FMN_red"/>
    <property type="match status" value="1"/>
</dbReference>
<reference evidence="2 3" key="2">
    <citation type="submission" date="2018-08" db="EMBL/GenBank/DDBJ databases">
        <title>Streptomyces kandeliansis sp. nov., an endophytic bacterium isolated from mangrove plant.</title>
        <authorList>
            <person name="Wang R."/>
        </authorList>
    </citation>
    <scope>NUCLEOTIDE SEQUENCE [LARGE SCALE GENOMIC DNA]</scope>
    <source>
        <strain evidence="3">H14(2018)</strain>
    </source>
</reference>
<gene>
    <name evidence="2" type="ORF">DVH21_27490</name>
</gene>
<dbReference type="InterPro" id="IPR029039">
    <property type="entry name" value="Flavoprotein-like_sf"/>
</dbReference>
<dbReference type="SUPFAM" id="SSF52218">
    <property type="entry name" value="Flavoproteins"/>
    <property type="match status" value="1"/>
</dbReference>
<dbReference type="PANTHER" id="PTHR30543:SF21">
    <property type="entry name" value="NAD(P)H-DEPENDENT FMN REDUCTASE LOT6"/>
    <property type="match status" value="1"/>
</dbReference>
<accession>A0A6N3K6R0</accession>